<protein>
    <submittedName>
        <fullName evidence="1">Uncharacterized protein</fullName>
    </submittedName>
</protein>
<organism evidence="1">
    <name type="scientific">marine sediment metagenome</name>
    <dbReference type="NCBI Taxonomy" id="412755"/>
    <lineage>
        <taxon>unclassified sequences</taxon>
        <taxon>metagenomes</taxon>
        <taxon>ecological metagenomes</taxon>
    </lineage>
</organism>
<evidence type="ECO:0000313" key="1">
    <source>
        <dbReference type="EMBL" id="GAH75905.1"/>
    </source>
</evidence>
<reference evidence="1" key="1">
    <citation type="journal article" date="2014" name="Front. Microbiol.">
        <title>High frequency of phylogenetically diverse reductive dehalogenase-homologous genes in deep subseafloor sedimentary metagenomes.</title>
        <authorList>
            <person name="Kawai M."/>
            <person name="Futagami T."/>
            <person name="Toyoda A."/>
            <person name="Takaki Y."/>
            <person name="Nishi S."/>
            <person name="Hori S."/>
            <person name="Arai W."/>
            <person name="Tsubouchi T."/>
            <person name="Morono Y."/>
            <person name="Uchiyama I."/>
            <person name="Ito T."/>
            <person name="Fujiyama A."/>
            <person name="Inagaki F."/>
            <person name="Takami H."/>
        </authorList>
    </citation>
    <scope>NUCLEOTIDE SEQUENCE</scope>
    <source>
        <strain evidence="1">Expedition CK06-06</strain>
    </source>
</reference>
<gene>
    <name evidence="1" type="ORF">S03H2_46226</name>
</gene>
<dbReference type="AlphaFoldDB" id="X1J320"/>
<dbReference type="EMBL" id="BARU01029010">
    <property type="protein sequence ID" value="GAH75905.1"/>
    <property type="molecule type" value="Genomic_DNA"/>
</dbReference>
<sequence length="84" mass="9712">MLRSDMNIMEDSLRDVKRVDLAHMPRGTLYFDSADIASRYEYFDRIFTTGVHSLDMRRGKLVYGIYEYYDHAGNLIATNDPGGL</sequence>
<proteinExistence type="predicted"/>
<accession>X1J320</accession>
<name>X1J320_9ZZZZ</name>
<comment type="caution">
    <text evidence="1">The sequence shown here is derived from an EMBL/GenBank/DDBJ whole genome shotgun (WGS) entry which is preliminary data.</text>
</comment>